<proteinExistence type="predicted"/>
<name>A0A9Y2KZ06_9RHOB</name>
<protein>
    <submittedName>
        <fullName evidence="1">Uncharacterized protein</fullName>
    </submittedName>
</protein>
<evidence type="ECO:0000313" key="2">
    <source>
        <dbReference type="Proteomes" id="UP001238334"/>
    </source>
</evidence>
<accession>A0A9Y2KZ06</accession>
<sequence length="181" mass="20363">MSHLIVPLQRRGLARPSTLRQAQFEAMVDDLCKMLAYMSGINLQALAEVVAANPGGKGADRFPIANKILEWARQIQTPEEDASPLQRAVFAAPVGRAALEGLWAPELLALIKAERKWPGRWSVSQIKTQADDAVRRLRDVEMRLSRGDQLNQEDLQWRDRRRAAIQRCQDIAVMAQSEVQV</sequence>
<reference evidence="1 2" key="1">
    <citation type="submission" date="2023-06" db="EMBL/GenBank/DDBJ databases">
        <title>Parasedimentitalea psychrophila sp. nov., a psychrophilic bacterium isolated from deep-sea sediment.</title>
        <authorList>
            <person name="Li A."/>
        </authorList>
    </citation>
    <scope>NUCLEOTIDE SEQUENCE [LARGE SCALE GENOMIC DNA]</scope>
    <source>
        <strain evidence="1 2">QS115</strain>
    </source>
</reference>
<dbReference type="RefSeq" id="WP_270920134.1">
    <property type="nucleotide sequence ID" value="NZ_CP127247.1"/>
</dbReference>
<dbReference type="EMBL" id="CP127247">
    <property type="protein sequence ID" value="WIY25133.1"/>
    <property type="molecule type" value="Genomic_DNA"/>
</dbReference>
<gene>
    <name evidence="1" type="ORF">QPJ95_22020</name>
</gene>
<organism evidence="1 2">
    <name type="scientific">Parasedimentitalea psychrophila</name>
    <dbReference type="NCBI Taxonomy" id="2997337"/>
    <lineage>
        <taxon>Bacteria</taxon>
        <taxon>Pseudomonadati</taxon>
        <taxon>Pseudomonadota</taxon>
        <taxon>Alphaproteobacteria</taxon>
        <taxon>Rhodobacterales</taxon>
        <taxon>Paracoccaceae</taxon>
        <taxon>Parasedimentitalea</taxon>
    </lineage>
</organism>
<dbReference type="KEGG" id="ppso:QPJ95_22020"/>
<keyword evidence="2" id="KW-1185">Reference proteome</keyword>
<dbReference type="Proteomes" id="UP001238334">
    <property type="component" value="Chromosome"/>
</dbReference>
<dbReference type="AlphaFoldDB" id="A0A9Y2KZ06"/>
<evidence type="ECO:0000313" key="1">
    <source>
        <dbReference type="EMBL" id="WIY25133.1"/>
    </source>
</evidence>